<proteinExistence type="predicted"/>
<evidence type="ECO:0000256" key="1">
    <source>
        <dbReference type="SAM" id="MobiDB-lite"/>
    </source>
</evidence>
<organism evidence="4 5">
    <name type="scientific">Hymenobacter volaticus</name>
    <dbReference type="NCBI Taxonomy" id="2932254"/>
    <lineage>
        <taxon>Bacteria</taxon>
        <taxon>Pseudomonadati</taxon>
        <taxon>Bacteroidota</taxon>
        <taxon>Cytophagia</taxon>
        <taxon>Cytophagales</taxon>
        <taxon>Hymenobacteraceae</taxon>
        <taxon>Hymenobacter</taxon>
    </lineage>
</organism>
<feature type="domain" description="Mannosylglycerate hydrolase MGH1-like glycoside hydrolase" evidence="3">
    <location>
        <begin position="117"/>
        <end position="303"/>
    </location>
</feature>
<feature type="compositionally biased region" description="Low complexity" evidence="1">
    <location>
        <begin position="319"/>
        <end position="338"/>
    </location>
</feature>
<feature type="signal peptide" evidence="2">
    <location>
        <begin position="1"/>
        <end position="22"/>
    </location>
</feature>
<dbReference type="Gene3D" id="1.50.10.10">
    <property type="match status" value="1"/>
</dbReference>
<dbReference type="InterPro" id="IPR054491">
    <property type="entry name" value="MGH1-like_GH"/>
</dbReference>
<keyword evidence="5" id="KW-1185">Reference proteome</keyword>
<accession>A0ABY4GBK2</accession>
<dbReference type="Pfam" id="PF22422">
    <property type="entry name" value="MGH1-like_GH"/>
    <property type="match status" value="1"/>
</dbReference>
<dbReference type="InterPro" id="IPR008928">
    <property type="entry name" value="6-hairpin_glycosidase_sf"/>
</dbReference>
<dbReference type="SUPFAM" id="SSF48208">
    <property type="entry name" value="Six-hairpin glycosidases"/>
    <property type="match status" value="1"/>
</dbReference>
<evidence type="ECO:0000256" key="2">
    <source>
        <dbReference type="SAM" id="SignalP"/>
    </source>
</evidence>
<evidence type="ECO:0000259" key="3">
    <source>
        <dbReference type="Pfam" id="PF22422"/>
    </source>
</evidence>
<gene>
    <name evidence="4" type="ORF">MUN86_08895</name>
</gene>
<feature type="region of interest" description="Disordered" evidence="1">
    <location>
        <begin position="294"/>
        <end position="368"/>
    </location>
</feature>
<reference evidence="4" key="1">
    <citation type="submission" date="2022-04" db="EMBL/GenBank/DDBJ databases">
        <title>Hymenobacter sp. isolated from the air.</title>
        <authorList>
            <person name="Won M."/>
            <person name="Lee C.-M."/>
            <person name="Woen H.-Y."/>
            <person name="Kwon S.-W."/>
        </authorList>
    </citation>
    <scope>NUCLEOTIDE SEQUENCE</scope>
    <source>
        <strain evidence="4">5420S-77</strain>
    </source>
</reference>
<name>A0ABY4GBK2_9BACT</name>
<dbReference type="InterPro" id="IPR012341">
    <property type="entry name" value="6hp_glycosidase-like_sf"/>
</dbReference>
<dbReference type="Proteomes" id="UP000830401">
    <property type="component" value="Chromosome"/>
</dbReference>
<keyword evidence="2" id="KW-0732">Signal</keyword>
<evidence type="ECO:0000313" key="4">
    <source>
        <dbReference type="EMBL" id="UOQ67954.1"/>
    </source>
</evidence>
<dbReference type="EMBL" id="CP095061">
    <property type="protein sequence ID" value="UOQ67954.1"/>
    <property type="molecule type" value="Genomic_DNA"/>
</dbReference>
<feature type="compositionally biased region" description="Low complexity" evidence="1">
    <location>
        <begin position="346"/>
        <end position="359"/>
    </location>
</feature>
<evidence type="ECO:0000313" key="5">
    <source>
        <dbReference type="Proteomes" id="UP000830401"/>
    </source>
</evidence>
<sequence>MRLQTKALLFFLGFLNWQAPNAAVAQQRPPFVLTTDKLRSSVAWFNSMDQETVVNHVPNAQAADWLAEQVPLFECPDSLLQQTYYYRWWTYRKHLKQTPDGYVFTEFITPMNHAGKHNTISSALGHHLNEGRWLHDSQYIDQYLRFWLFADPKQPKPKLRAFSSWLQDAVYSMYLVNPNKALVQELLPVLHTDYRQWEKEKMLPNGMFWQFDVRDAMEESISGSRKEKNVRPTINSYMYGNAKAMSAMAKLVKNDTLQTRYAQKAKQLRADVQRTLWDEKGTFFKVQYEKGASAKPARSSATFRGTSRCPPTNPPTPSSGPTSPTRPASGRRGASPRPSGAPPASAPTARATAASGTARCGPTPPPKP</sequence>
<feature type="chain" id="PRO_5047193680" description="Mannosylglycerate hydrolase MGH1-like glycoside hydrolase domain-containing protein" evidence="2">
    <location>
        <begin position="23"/>
        <end position="368"/>
    </location>
</feature>
<protein>
    <recommendedName>
        <fullName evidence="3">Mannosylglycerate hydrolase MGH1-like glycoside hydrolase domain-containing protein</fullName>
    </recommendedName>
</protein>